<dbReference type="InterPro" id="IPR038765">
    <property type="entry name" value="Papain-like_cys_pep_sf"/>
</dbReference>
<dbReference type="Proteomes" id="UP000035642">
    <property type="component" value="Unassembled WGS sequence"/>
</dbReference>
<evidence type="ECO:0000313" key="3">
    <source>
        <dbReference type="WBParaSite" id="ACAC_0000206601-mRNA-1"/>
    </source>
</evidence>
<organism evidence="2 3">
    <name type="scientific">Angiostrongylus cantonensis</name>
    <name type="common">Rat lungworm</name>
    <dbReference type="NCBI Taxonomy" id="6313"/>
    <lineage>
        <taxon>Eukaryota</taxon>
        <taxon>Metazoa</taxon>
        <taxon>Ecdysozoa</taxon>
        <taxon>Nematoda</taxon>
        <taxon>Chromadorea</taxon>
        <taxon>Rhabditida</taxon>
        <taxon>Rhabditina</taxon>
        <taxon>Rhabditomorpha</taxon>
        <taxon>Strongyloidea</taxon>
        <taxon>Metastrongylidae</taxon>
        <taxon>Angiostrongylus</taxon>
    </lineage>
</organism>
<proteinExistence type="predicted"/>
<dbReference type="STRING" id="6313.A0A0K0CX23"/>
<evidence type="ECO:0000313" key="2">
    <source>
        <dbReference type="Proteomes" id="UP000035642"/>
    </source>
</evidence>
<dbReference type="Gene3D" id="1.20.5.170">
    <property type="match status" value="1"/>
</dbReference>
<keyword evidence="2" id="KW-1185">Reference proteome</keyword>
<feature type="region of interest" description="Disordered" evidence="1">
    <location>
        <begin position="1"/>
        <end position="21"/>
    </location>
</feature>
<sequence>LSWAAIPERSAPTKPMKKEIPPHAKALSGSALVEYVRKNQPLFEIDHEAAVHELRTKVMKPKFIDQKKNPLVEYEDDVLEIPERQVSIEAIFSLWKNFDARTQWPHCPSLSYIRDQSDCGDNILFYS</sequence>
<accession>A0A0K0CX23</accession>
<name>A0A0K0CX23_ANGCA</name>
<dbReference type="WBParaSite" id="ACAC_0000206601-mRNA-1">
    <property type="protein sequence ID" value="ACAC_0000206601-mRNA-1"/>
    <property type="gene ID" value="ACAC_0000206601"/>
</dbReference>
<evidence type="ECO:0000256" key="1">
    <source>
        <dbReference type="SAM" id="MobiDB-lite"/>
    </source>
</evidence>
<dbReference type="AlphaFoldDB" id="A0A0K0CX23"/>
<reference evidence="2" key="1">
    <citation type="submission" date="2012-09" db="EMBL/GenBank/DDBJ databases">
        <authorList>
            <person name="Martin A.A."/>
        </authorList>
    </citation>
    <scope>NUCLEOTIDE SEQUENCE</scope>
</reference>
<reference evidence="3" key="2">
    <citation type="submission" date="2017-02" db="UniProtKB">
        <authorList>
            <consortium name="WormBaseParasite"/>
        </authorList>
    </citation>
    <scope>IDENTIFICATION</scope>
</reference>
<protein>
    <submittedName>
        <fullName evidence="3">Chromo domain-containing protein</fullName>
    </submittedName>
</protein>
<dbReference type="SUPFAM" id="SSF54001">
    <property type="entry name" value="Cysteine proteinases"/>
    <property type="match status" value="1"/>
</dbReference>